<dbReference type="Proteomes" id="UP001172101">
    <property type="component" value="Unassembled WGS sequence"/>
</dbReference>
<comment type="caution">
    <text evidence="2">The sequence shown here is derived from an EMBL/GenBank/DDBJ whole genome shotgun (WGS) entry which is preliminary data.</text>
</comment>
<keyword evidence="3" id="KW-1185">Reference proteome</keyword>
<feature type="compositionally biased region" description="Basic residues" evidence="1">
    <location>
        <begin position="267"/>
        <end position="279"/>
    </location>
</feature>
<accession>A0AA40BFT0</accession>
<feature type="region of interest" description="Disordered" evidence="1">
    <location>
        <begin position="248"/>
        <end position="279"/>
    </location>
</feature>
<dbReference type="RefSeq" id="XP_060302010.1">
    <property type="nucleotide sequence ID" value="XM_060439071.1"/>
</dbReference>
<evidence type="ECO:0000313" key="3">
    <source>
        <dbReference type="Proteomes" id="UP001172101"/>
    </source>
</evidence>
<gene>
    <name evidence="2" type="ORF">B0T26DRAFT_669571</name>
</gene>
<reference evidence="2" key="1">
    <citation type="submission" date="2023-06" db="EMBL/GenBank/DDBJ databases">
        <title>Genome-scale phylogeny and comparative genomics of the fungal order Sordariales.</title>
        <authorList>
            <consortium name="Lawrence Berkeley National Laboratory"/>
            <person name="Hensen N."/>
            <person name="Bonometti L."/>
            <person name="Westerberg I."/>
            <person name="Brannstrom I.O."/>
            <person name="Guillou S."/>
            <person name="Cros-Aarteil S."/>
            <person name="Calhoun S."/>
            <person name="Haridas S."/>
            <person name="Kuo A."/>
            <person name="Mondo S."/>
            <person name="Pangilinan J."/>
            <person name="Riley R."/>
            <person name="LaButti K."/>
            <person name="Andreopoulos B."/>
            <person name="Lipzen A."/>
            <person name="Chen C."/>
            <person name="Yanf M."/>
            <person name="Daum C."/>
            <person name="Ng V."/>
            <person name="Clum A."/>
            <person name="Steindorff A."/>
            <person name="Ohm R."/>
            <person name="Martin F."/>
            <person name="Silar P."/>
            <person name="Natvig D."/>
            <person name="Lalanne C."/>
            <person name="Gautier V."/>
            <person name="Ament-velasquez S.L."/>
            <person name="Kruys A."/>
            <person name="Hutchinson M.I."/>
            <person name="Powell A.J."/>
            <person name="Barry K."/>
            <person name="Miller A.N."/>
            <person name="Grigoriev I.V."/>
            <person name="Debuchy R."/>
            <person name="Gladieux P."/>
            <person name="Thoren M.H."/>
            <person name="Johannesson H."/>
        </authorList>
    </citation>
    <scope>NUCLEOTIDE SEQUENCE</scope>
    <source>
        <strain evidence="2">SMH2392-1A</strain>
    </source>
</reference>
<evidence type="ECO:0000313" key="2">
    <source>
        <dbReference type="EMBL" id="KAK0733133.1"/>
    </source>
</evidence>
<dbReference type="AlphaFoldDB" id="A0AA40BFT0"/>
<evidence type="ECO:0000256" key="1">
    <source>
        <dbReference type="SAM" id="MobiDB-lite"/>
    </source>
</evidence>
<protein>
    <submittedName>
        <fullName evidence="2">Uncharacterized protein</fullName>
    </submittedName>
</protein>
<feature type="region of interest" description="Disordered" evidence="1">
    <location>
        <begin position="48"/>
        <end position="74"/>
    </location>
</feature>
<dbReference type="GeneID" id="85322341"/>
<dbReference type="EMBL" id="JAUIRO010000001">
    <property type="protein sequence ID" value="KAK0733133.1"/>
    <property type="molecule type" value="Genomic_DNA"/>
</dbReference>
<proteinExistence type="predicted"/>
<organism evidence="2 3">
    <name type="scientific">Lasiosphaeria miniovina</name>
    <dbReference type="NCBI Taxonomy" id="1954250"/>
    <lineage>
        <taxon>Eukaryota</taxon>
        <taxon>Fungi</taxon>
        <taxon>Dikarya</taxon>
        <taxon>Ascomycota</taxon>
        <taxon>Pezizomycotina</taxon>
        <taxon>Sordariomycetes</taxon>
        <taxon>Sordariomycetidae</taxon>
        <taxon>Sordariales</taxon>
        <taxon>Lasiosphaeriaceae</taxon>
        <taxon>Lasiosphaeria</taxon>
    </lineage>
</organism>
<name>A0AA40BFT0_9PEZI</name>
<sequence length="279" mass="31235">MAETEAHMFPMVRCVLDTVIWAISLGRFQPMSDEDQPRLDALKLAEKGELGSAQPQSPSGAAVPDKSSLGKDIDRDSTLGQMRLSTVFGREKITEALDLAKDAMWHELTENKAWDQIYRANILEFNEGPSNIRLGYMELNSLLGEDGKYLDLRLAGFRRRIVHDALQGLVVVRNVLCHPQADRLSSPSVIDDCLARCQWATHVLGHPTLESRIRELRDEVRGAAKRALHEITIFSAFLRLDPDLGSLTELKPQTEDSDESSPTGPRGRVRRRPKTSQQA</sequence>